<dbReference type="InterPro" id="IPR036291">
    <property type="entry name" value="NAD(P)-bd_dom_sf"/>
</dbReference>
<dbReference type="InterPro" id="IPR051604">
    <property type="entry name" value="Ergot_Alk_Oxidoreductase"/>
</dbReference>
<dbReference type="Gene3D" id="3.40.50.720">
    <property type="entry name" value="NAD(P)-binding Rossmann-like Domain"/>
    <property type="match status" value="1"/>
</dbReference>
<dbReference type="PANTHER" id="PTHR43162:SF1">
    <property type="entry name" value="PRESTALK A DIFFERENTIATION PROTEIN A"/>
    <property type="match status" value="1"/>
</dbReference>
<dbReference type="EMBL" id="AP022560">
    <property type="protein sequence ID" value="BBX04237.1"/>
    <property type="molecule type" value="Genomic_DNA"/>
</dbReference>
<reference evidence="2 3" key="1">
    <citation type="journal article" date="2019" name="Emerg. Microbes Infect.">
        <title>Comprehensive subspecies identification of 175 nontuberculous mycobacteria species based on 7547 genomic profiles.</title>
        <authorList>
            <person name="Matsumoto Y."/>
            <person name="Kinjo T."/>
            <person name="Motooka D."/>
            <person name="Nabeya D."/>
            <person name="Jung N."/>
            <person name="Uechi K."/>
            <person name="Horii T."/>
            <person name="Iida T."/>
            <person name="Fujita J."/>
            <person name="Nakamura S."/>
        </authorList>
    </citation>
    <scope>NUCLEOTIDE SEQUENCE [LARGE SCALE GENOMIC DNA]</scope>
    <source>
        <strain evidence="2 3">JCM 6375</strain>
    </source>
</reference>
<proteinExistence type="predicted"/>
<dbReference type="AlphaFoldDB" id="A0AAD1HF26"/>
<keyword evidence="3" id="KW-1185">Reference proteome</keyword>
<dbReference type="SUPFAM" id="SSF51735">
    <property type="entry name" value="NAD(P)-binding Rossmann-fold domains"/>
    <property type="match status" value="1"/>
</dbReference>
<organism evidence="2 3">
    <name type="scientific">Mycolicibacterium moriokaense</name>
    <dbReference type="NCBI Taxonomy" id="39691"/>
    <lineage>
        <taxon>Bacteria</taxon>
        <taxon>Bacillati</taxon>
        <taxon>Actinomycetota</taxon>
        <taxon>Actinomycetes</taxon>
        <taxon>Mycobacteriales</taxon>
        <taxon>Mycobacteriaceae</taxon>
        <taxon>Mycolicibacterium</taxon>
    </lineage>
</organism>
<evidence type="ECO:0000259" key="1">
    <source>
        <dbReference type="Pfam" id="PF13460"/>
    </source>
</evidence>
<dbReference type="Pfam" id="PF13460">
    <property type="entry name" value="NAD_binding_10"/>
    <property type="match status" value="1"/>
</dbReference>
<gene>
    <name evidence="2" type="ORF">MMOR_51730</name>
</gene>
<name>A0AAD1HF26_9MYCO</name>
<feature type="domain" description="NAD(P)-binding" evidence="1">
    <location>
        <begin position="9"/>
        <end position="196"/>
    </location>
</feature>
<dbReference type="Proteomes" id="UP000466681">
    <property type="component" value="Chromosome"/>
</dbReference>
<dbReference type="RefSeq" id="WP_083154420.1">
    <property type="nucleotide sequence ID" value="NZ_AP022560.1"/>
</dbReference>
<dbReference type="Gene3D" id="3.90.25.10">
    <property type="entry name" value="UDP-galactose 4-epimerase, domain 1"/>
    <property type="match status" value="1"/>
</dbReference>
<evidence type="ECO:0000313" key="2">
    <source>
        <dbReference type="EMBL" id="BBX04237.1"/>
    </source>
</evidence>
<dbReference type="InterPro" id="IPR016040">
    <property type="entry name" value="NAD(P)-bd_dom"/>
</dbReference>
<dbReference type="PANTHER" id="PTHR43162">
    <property type="match status" value="1"/>
</dbReference>
<dbReference type="KEGG" id="mmor:MMOR_51730"/>
<evidence type="ECO:0000313" key="3">
    <source>
        <dbReference type="Proteomes" id="UP000466681"/>
    </source>
</evidence>
<protein>
    <submittedName>
        <fullName evidence="2">NmrA family transcriptional regulator</fullName>
    </submittedName>
</protein>
<accession>A0AAD1HF26</accession>
<sequence length="298" mass="32354">MYLITGAGGGVGSVSRTVVELLLGDGEQVRAMVRRDDERAQHLRDVGADVVVGDLTHAADIADALTGVRRMFFNMSVAADYLLATAEVCATALDRGHLEAIVNMSQMTVSQMTLTSTGESKHQRLHWLAEHVLNWSGLPVIHVRPTVFLDNPLFTMLGATTVKERGVLALPFGAGRTSPIAAVDVAAVMTALLRDPADHIGAVYELTGPQALDIDGLAAQFAEGLGRPIIGENLPADDERRLLDSVDVPEHVRQHIATMARLHREDRYNRSTDDVERLIGRPAQTVAQYVSAHRDLFD</sequence>